<keyword evidence="2" id="KW-1185">Reference proteome</keyword>
<sequence length="137" mass="15248">MRKSDIVVVVVTEGEEVDVDDLLSTQRIKAMNHLVLVCLVPLVFSQLYTQPILYYQYPYTSASADQQYVYQNPSNLVYQQVPYGQTAYGLQTQYVQPGYLPLQYSTYQTGLGGLGGLGQLGQLGSLEQLGQGKPFKI</sequence>
<name>A0A3P7IXY5_STRVU</name>
<reference evidence="1 2" key="1">
    <citation type="submission" date="2018-11" db="EMBL/GenBank/DDBJ databases">
        <authorList>
            <consortium name="Pathogen Informatics"/>
        </authorList>
    </citation>
    <scope>NUCLEOTIDE SEQUENCE [LARGE SCALE GENOMIC DNA]</scope>
</reference>
<evidence type="ECO:0000313" key="1">
    <source>
        <dbReference type="EMBL" id="VDM72059.1"/>
    </source>
</evidence>
<gene>
    <name evidence="1" type="ORF">SVUK_LOCUS7057</name>
</gene>
<dbReference type="AlphaFoldDB" id="A0A3P7IXY5"/>
<dbReference type="Proteomes" id="UP000270094">
    <property type="component" value="Unassembled WGS sequence"/>
</dbReference>
<accession>A0A3P7IXY5</accession>
<protein>
    <submittedName>
        <fullName evidence="1">Uncharacterized protein</fullName>
    </submittedName>
</protein>
<dbReference type="EMBL" id="UYYB01023486">
    <property type="protein sequence ID" value="VDM72059.1"/>
    <property type="molecule type" value="Genomic_DNA"/>
</dbReference>
<proteinExistence type="predicted"/>
<evidence type="ECO:0000313" key="2">
    <source>
        <dbReference type="Proteomes" id="UP000270094"/>
    </source>
</evidence>
<organism evidence="1 2">
    <name type="scientific">Strongylus vulgaris</name>
    <name type="common">Blood worm</name>
    <dbReference type="NCBI Taxonomy" id="40348"/>
    <lineage>
        <taxon>Eukaryota</taxon>
        <taxon>Metazoa</taxon>
        <taxon>Ecdysozoa</taxon>
        <taxon>Nematoda</taxon>
        <taxon>Chromadorea</taxon>
        <taxon>Rhabditida</taxon>
        <taxon>Rhabditina</taxon>
        <taxon>Rhabditomorpha</taxon>
        <taxon>Strongyloidea</taxon>
        <taxon>Strongylidae</taxon>
        <taxon>Strongylus</taxon>
    </lineage>
</organism>
<dbReference type="OrthoDB" id="5868301at2759"/>